<dbReference type="AlphaFoldDB" id="A0A7H0SMX5"/>
<dbReference type="Gene3D" id="1.10.3720.10">
    <property type="entry name" value="MetI-like"/>
    <property type="match status" value="1"/>
</dbReference>
<keyword evidence="3 6" id="KW-0812">Transmembrane</keyword>
<accession>A0A7H0SMX5</accession>
<feature type="transmembrane region" description="Helical" evidence="6">
    <location>
        <begin position="32"/>
        <end position="53"/>
    </location>
</feature>
<evidence type="ECO:0000256" key="4">
    <source>
        <dbReference type="ARBA" id="ARBA00022989"/>
    </source>
</evidence>
<keyword evidence="5 6" id="KW-0472">Membrane</keyword>
<dbReference type="InterPro" id="IPR035906">
    <property type="entry name" value="MetI-like_sf"/>
</dbReference>
<feature type="transmembrane region" description="Helical" evidence="6">
    <location>
        <begin position="133"/>
        <end position="150"/>
    </location>
</feature>
<comment type="similarity">
    <text evidence="6">Belongs to the binding-protein-dependent transport system permease family.</text>
</comment>
<dbReference type="PANTHER" id="PTHR30177:SF33">
    <property type="entry name" value="POSSIBLE OSMOPROTECTANT (GLYCINE BETAINE_CARNITINE_CHOLINE_L-PROLINE) TRANSPORT INTEGRAL MEMBRANE PROTEIN ABC TRANSPORTER PROZ"/>
    <property type="match status" value="1"/>
</dbReference>
<dbReference type="KEGG" id="cpoy:GP475_03990"/>
<dbReference type="Pfam" id="PF00528">
    <property type="entry name" value="BPD_transp_1"/>
    <property type="match status" value="1"/>
</dbReference>
<dbReference type="GO" id="GO:0031460">
    <property type="term" value="P:glycine betaine transport"/>
    <property type="evidence" value="ECO:0007669"/>
    <property type="project" value="TreeGrafter"/>
</dbReference>
<organism evidence="7 8">
    <name type="scientific">Corynebacterium poyangense</name>
    <dbReference type="NCBI Taxonomy" id="2684405"/>
    <lineage>
        <taxon>Bacteria</taxon>
        <taxon>Bacillati</taxon>
        <taxon>Actinomycetota</taxon>
        <taxon>Actinomycetes</taxon>
        <taxon>Mycobacteriales</taxon>
        <taxon>Corynebacteriaceae</taxon>
        <taxon>Corynebacterium</taxon>
    </lineage>
</organism>
<evidence type="ECO:0000313" key="8">
    <source>
        <dbReference type="Proteomes" id="UP000516320"/>
    </source>
</evidence>
<dbReference type="CDD" id="cd06261">
    <property type="entry name" value="TM_PBP2"/>
    <property type="match status" value="1"/>
</dbReference>
<proteinExistence type="inferred from homology"/>
<evidence type="ECO:0000256" key="5">
    <source>
        <dbReference type="ARBA" id="ARBA00023136"/>
    </source>
</evidence>
<dbReference type="InterPro" id="IPR051204">
    <property type="entry name" value="ABC_transp_perm/SBD"/>
</dbReference>
<dbReference type="SUPFAM" id="SSF161098">
    <property type="entry name" value="MetI-like"/>
    <property type="match status" value="1"/>
</dbReference>
<comment type="subcellular location">
    <subcellularLocation>
        <location evidence="6">Cell membrane</location>
        <topology evidence="6">Multi-pass membrane protein</topology>
    </subcellularLocation>
    <subcellularLocation>
        <location evidence="1">Membrane</location>
        <topology evidence="1">Multi-pass membrane protein</topology>
    </subcellularLocation>
</comment>
<dbReference type="GO" id="GO:0055085">
    <property type="term" value="P:transmembrane transport"/>
    <property type="evidence" value="ECO:0007669"/>
    <property type="project" value="InterPro"/>
</dbReference>
<dbReference type="InterPro" id="IPR000515">
    <property type="entry name" value="MetI-like"/>
</dbReference>
<keyword evidence="2 6" id="KW-0813">Transport</keyword>
<evidence type="ECO:0000256" key="1">
    <source>
        <dbReference type="ARBA" id="ARBA00004141"/>
    </source>
</evidence>
<name>A0A7H0SMX5_9CORY</name>
<dbReference type="PROSITE" id="PS50928">
    <property type="entry name" value="ABC_TM1"/>
    <property type="match status" value="1"/>
</dbReference>
<reference evidence="7 8" key="1">
    <citation type="submission" date="2019-12" db="EMBL/GenBank/DDBJ databases">
        <title>Corynebacterium sp. nov., isolated from feces of the Anser Albifrons in China.</title>
        <authorList>
            <person name="Liu Q."/>
        </authorList>
    </citation>
    <scope>NUCLEOTIDE SEQUENCE [LARGE SCALE GENOMIC DNA]</scope>
    <source>
        <strain evidence="7 8">4H37-19</strain>
    </source>
</reference>
<dbReference type="EMBL" id="CP046884">
    <property type="protein sequence ID" value="QNQ89900.1"/>
    <property type="molecule type" value="Genomic_DNA"/>
</dbReference>
<protein>
    <submittedName>
        <fullName evidence="7">ABC transporter permease subunit</fullName>
    </submittedName>
</protein>
<evidence type="ECO:0000313" key="7">
    <source>
        <dbReference type="EMBL" id="QNQ89900.1"/>
    </source>
</evidence>
<evidence type="ECO:0000256" key="6">
    <source>
        <dbReference type="RuleBase" id="RU363032"/>
    </source>
</evidence>
<gene>
    <name evidence="7" type="ORF">GP475_03990</name>
</gene>
<dbReference type="Proteomes" id="UP000516320">
    <property type="component" value="Chromosome"/>
</dbReference>
<dbReference type="PANTHER" id="PTHR30177">
    <property type="entry name" value="GLYCINE BETAINE/L-PROLINE TRANSPORT SYSTEM PERMEASE PROTEIN PROW"/>
    <property type="match status" value="1"/>
</dbReference>
<dbReference type="RefSeq" id="WP_187975357.1">
    <property type="nucleotide sequence ID" value="NZ_CP046884.1"/>
</dbReference>
<keyword evidence="8" id="KW-1185">Reference proteome</keyword>
<dbReference type="GO" id="GO:0005886">
    <property type="term" value="C:plasma membrane"/>
    <property type="evidence" value="ECO:0007669"/>
    <property type="project" value="UniProtKB-SubCell"/>
</dbReference>
<feature type="transmembrane region" description="Helical" evidence="6">
    <location>
        <begin position="187"/>
        <end position="209"/>
    </location>
</feature>
<keyword evidence="4 6" id="KW-1133">Transmembrane helix</keyword>
<evidence type="ECO:0000256" key="3">
    <source>
        <dbReference type="ARBA" id="ARBA00022692"/>
    </source>
</evidence>
<evidence type="ECO:0000256" key="2">
    <source>
        <dbReference type="ARBA" id="ARBA00022448"/>
    </source>
</evidence>
<sequence length="219" mass="22768">MNFLVRAAQILSDSAQWGGEGGFAIRILEHGLLSLCAVVVAVLVGLPLGVISAHIPGGSLFVGTLSGAARALPVLGLVVIAGLWFGVGLLAPCVVLVVLALPSIINAGYSAVEATPREIRSAATAIGFSRRQLILHVIFPYSGGIIWGGIRTASLQVFATATLVAYTADIGLGSPIFMGLKTRNYPLMLAAAIVMILLTWGIDVVLAHIQKRNSFSSRG</sequence>